<dbReference type="EMBL" id="VMFF01000032">
    <property type="protein sequence ID" value="TSC65716.1"/>
    <property type="molecule type" value="Genomic_DNA"/>
</dbReference>
<name>A0A554JBF0_9BACT</name>
<organism evidence="1 2">
    <name type="scientific">Candidatus Doudnabacteria bacterium Gr01-1014_77</name>
    <dbReference type="NCBI Taxonomy" id="2017133"/>
    <lineage>
        <taxon>Bacteria</taxon>
        <taxon>Candidatus Doudnaibacteriota</taxon>
    </lineage>
</organism>
<gene>
    <name evidence="1" type="ORF">G01um101477_373</name>
</gene>
<reference evidence="1 2" key="1">
    <citation type="submission" date="2017-07" db="EMBL/GenBank/DDBJ databases">
        <title>Mechanisms for carbon and nitrogen cycling indicate functional differentiation within the Candidate Phyla Radiation.</title>
        <authorList>
            <person name="Danczak R.E."/>
            <person name="Johnston M.D."/>
            <person name="Kenah C."/>
            <person name="Slattery M."/>
            <person name="Wrighton K.C."/>
            <person name="Wilkins M.J."/>
        </authorList>
    </citation>
    <scope>NUCLEOTIDE SEQUENCE [LARGE SCALE GENOMIC DNA]</scope>
    <source>
        <strain evidence="1">Gr01-1014_77</strain>
    </source>
</reference>
<proteinExistence type="predicted"/>
<dbReference type="Proteomes" id="UP000319613">
    <property type="component" value="Unassembled WGS sequence"/>
</dbReference>
<sequence>MRKPRTLTNVRTGADAHNNYQPLPVRCHSMERFAPSRQALKKWRIAGRPGMIERSIRVKPRVGRPSSTSRKPTPKMSIAMMVCRISRRLCCTYSTSSSHRSYRPSRIVATTASTMHPRIARTFRVCAMSQRRKDMLVPRVRVLRFRAAEVEKGAVQHALSDQGHPSDV</sequence>
<evidence type="ECO:0000313" key="1">
    <source>
        <dbReference type="EMBL" id="TSC65716.1"/>
    </source>
</evidence>
<accession>A0A554JBF0</accession>
<comment type="caution">
    <text evidence="1">The sequence shown here is derived from an EMBL/GenBank/DDBJ whole genome shotgun (WGS) entry which is preliminary data.</text>
</comment>
<dbReference type="AlphaFoldDB" id="A0A554JBF0"/>
<protein>
    <submittedName>
        <fullName evidence="1">Uncharacterized protein</fullName>
    </submittedName>
</protein>
<evidence type="ECO:0000313" key="2">
    <source>
        <dbReference type="Proteomes" id="UP000319613"/>
    </source>
</evidence>